<dbReference type="Proteomes" id="UP001597068">
    <property type="component" value="Unassembled WGS sequence"/>
</dbReference>
<evidence type="ECO:0000259" key="2">
    <source>
        <dbReference type="PROSITE" id="PS50263"/>
    </source>
</evidence>
<name>A0ABW3G7J6_9NOCA</name>
<keyword evidence="4" id="KW-1185">Reference proteome</keyword>
<evidence type="ECO:0000313" key="3">
    <source>
        <dbReference type="EMBL" id="MFD0926416.1"/>
    </source>
</evidence>
<sequence>MRVGLAQVCSSDDPDANLAVIDAHTTRAAESGAAMVVFPEAMMRCFGGPLADVDEPLDGPWADAVRAIAARVGITIVAGMFTPADAGRVRNTLLVTGGGVDAHYDKIHLFDAFGFLESDTVAPGSDPLVVDVAGVRVGFASCYDIRFPALFTRLADLGASVIVVAASWGAGEGKVDQWTLLARARALDSTSHLVACDQAEPRDVVDSPAPRGVGHSLVVSPTGAVTDHLGEGSKMLVVDLDTADVDAVRTALPVLRNRRSL</sequence>
<dbReference type="PROSITE" id="PS50263">
    <property type="entry name" value="CN_HYDROLASE"/>
    <property type="match status" value="1"/>
</dbReference>
<organism evidence="3 4">
    <name type="scientific">Williamsia deligens</name>
    <dbReference type="NCBI Taxonomy" id="321325"/>
    <lineage>
        <taxon>Bacteria</taxon>
        <taxon>Bacillati</taxon>
        <taxon>Actinomycetota</taxon>
        <taxon>Actinomycetes</taxon>
        <taxon>Mycobacteriales</taxon>
        <taxon>Nocardiaceae</taxon>
        <taxon>Williamsia</taxon>
    </lineage>
</organism>
<protein>
    <submittedName>
        <fullName evidence="3">Carbon-nitrogen hydrolase family protein</fullName>
    </submittedName>
</protein>
<proteinExistence type="inferred from homology"/>
<dbReference type="Gene3D" id="3.60.110.10">
    <property type="entry name" value="Carbon-nitrogen hydrolase"/>
    <property type="match status" value="1"/>
</dbReference>
<comment type="caution">
    <text evidence="3">The sequence shown here is derived from an EMBL/GenBank/DDBJ whole genome shotgun (WGS) entry which is preliminary data.</text>
</comment>
<dbReference type="GO" id="GO:0016787">
    <property type="term" value="F:hydrolase activity"/>
    <property type="evidence" value="ECO:0007669"/>
    <property type="project" value="UniProtKB-KW"/>
</dbReference>
<dbReference type="PANTHER" id="PTHR23088:SF27">
    <property type="entry name" value="DEAMINATED GLUTATHIONE AMIDASE"/>
    <property type="match status" value="1"/>
</dbReference>
<comment type="similarity">
    <text evidence="1">Belongs to the carbon-nitrogen hydrolase superfamily. NIT1/NIT2 family.</text>
</comment>
<evidence type="ECO:0000256" key="1">
    <source>
        <dbReference type="ARBA" id="ARBA00010613"/>
    </source>
</evidence>
<dbReference type="Pfam" id="PF00795">
    <property type="entry name" value="CN_hydrolase"/>
    <property type="match status" value="1"/>
</dbReference>
<evidence type="ECO:0000313" key="4">
    <source>
        <dbReference type="Proteomes" id="UP001597068"/>
    </source>
</evidence>
<gene>
    <name evidence="3" type="ORF">ACFQ04_11800</name>
</gene>
<dbReference type="CDD" id="cd07581">
    <property type="entry name" value="nitrilase_3"/>
    <property type="match status" value="1"/>
</dbReference>
<accession>A0ABW3G7J6</accession>
<keyword evidence="3" id="KW-0378">Hydrolase</keyword>
<dbReference type="PANTHER" id="PTHR23088">
    <property type="entry name" value="NITRILASE-RELATED"/>
    <property type="match status" value="1"/>
</dbReference>
<reference evidence="4" key="1">
    <citation type="journal article" date="2019" name="Int. J. Syst. Evol. Microbiol.">
        <title>The Global Catalogue of Microorganisms (GCM) 10K type strain sequencing project: providing services to taxonomists for standard genome sequencing and annotation.</title>
        <authorList>
            <consortium name="The Broad Institute Genomics Platform"/>
            <consortium name="The Broad Institute Genome Sequencing Center for Infectious Disease"/>
            <person name="Wu L."/>
            <person name="Ma J."/>
        </authorList>
    </citation>
    <scope>NUCLEOTIDE SEQUENCE [LARGE SCALE GENOMIC DNA]</scope>
    <source>
        <strain evidence="4">CCUG 50873</strain>
    </source>
</reference>
<dbReference type="InterPro" id="IPR003010">
    <property type="entry name" value="C-N_Hydrolase"/>
</dbReference>
<dbReference type="SUPFAM" id="SSF56317">
    <property type="entry name" value="Carbon-nitrogen hydrolase"/>
    <property type="match status" value="1"/>
</dbReference>
<dbReference type="RefSeq" id="WP_253647858.1">
    <property type="nucleotide sequence ID" value="NZ_BAAAMO010000002.1"/>
</dbReference>
<dbReference type="EMBL" id="JBHTIL010000001">
    <property type="protein sequence ID" value="MFD0926416.1"/>
    <property type="molecule type" value="Genomic_DNA"/>
</dbReference>
<feature type="domain" description="CN hydrolase" evidence="2">
    <location>
        <begin position="1"/>
        <end position="242"/>
    </location>
</feature>
<dbReference type="InterPro" id="IPR036526">
    <property type="entry name" value="C-N_Hydrolase_sf"/>
</dbReference>